<proteinExistence type="predicted"/>
<sequence length="212" mass="23514">MPFTELFLFCFGTLTTIGYGNIKPSTSISLLFTMIYAPLGIPLCMLTLANMGKHITKAYNSLTLSLRNKKFLSHSIGQNKRLPLIATITLFILSLCGSAALLSTEETPLFHTDHLYFAVVSFTTLGFGDLYPNTEGNIFRLIGIICLLSVGIIAMGVWFQLVWFGHKQMRLSNVLEVVAREFNASPMQIHQVLNDLDFLISDAKANDASEIN</sequence>
<gene>
    <name evidence="1" type="ORF">MENTE1834_LOCUS29415</name>
</gene>
<dbReference type="EMBL" id="CAVMJV010000046">
    <property type="protein sequence ID" value="CAK5082158.1"/>
    <property type="molecule type" value="Genomic_DNA"/>
</dbReference>
<accession>A0ACB0ZT72</accession>
<dbReference type="Proteomes" id="UP001497535">
    <property type="component" value="Unassembled WGS sequence"/>
</dbReference>
<evidence type="ECO:0000313" key="1">
    <source>
        <dbReference type="EMBL" id="CAK5082158.1"/>
    </source>
</evidence>
<organism evidence="1 2">
    <name type="scientific">Meloidogyne enterolobii</name>
    <name type="common">Root-knot nematode worm</name>
    <name type="synonym">Meloidogyne mayaguensis</name>
    <dbReference type="NCBI Taxonomy" id="390850"/>
    <lineage>
        <taxon>Eukaryota</taxon>
        <taxon>Metazoa</taxon>
        <taxon>Ecdysozoa</taxon>
        <taxon>Nematoda</taxon>
        <taxon>Chromadorea</taxon>
        <taxon>Rhabditida</taxon>
        <taxon>Tylenchina</taxon>
        <taxon>Tylenchomorpha</taxon>
        <taxon>Tylenchoidea</taxon>
        <taxon>Meloidogynidae</taxon>
        <taxon>Meloidogyninae</taxon>
        <taxon>Meloidogyne</taxon>
    </lineage>
</organism>
<comment type="caution">
    <text evidence="1">The sequence shown here is derived from an EMBL/GenBank/DDBJ whole genome shotgun (WGS) entry which is preliminary data.</text>
</comment>
<evidence type="ECO:0000313" key="2">
    <source>
        <dbReference type="Proteomes" id="UP001497535"/>
    </source>
</evidence>
<keyword evidence="2" id="KW-1185">Reference proteome</keyword>
<reference evidence="1" key="1">
    <citation type="submission" date="2023-11" db="EMBL/GenBank/DDBJ databases">
        <authorList>
            <person name="Poullet M."/>
        </authorList>
    </citation>
    <scope>NUCLEOTIDE SEQUENCE</scope>
    <source>
        <strain evidence="1">E1834</strain>
    </source>
</reference>
<protein>
    <submittedName>
        <fullName evidence="1">Uncharacterized protein</fullName>
    </submittedName>
</protein>
<name>A0ACB0ZT72_MELEN</name>